<dbReference type="GO" id="GO:0017061">
    <property type="term" value="F:S-methyl-5-thioadenosine phosphorylase activity"/>
    <property type="evidence" value="ECO:0007669"/>
    <property type="project" value="UniProtKB-EC"/>
</dbReference>
<dbReference type="Gene3D" id="3.60.140.10">
    <property type="entry name" value="CNF1/YfiH-like putative cysteine hydrolases"/>
    <property type="match status" value="1"/>
</dbReference>
<comment type="catalytic activity">
    <reaction evidence="1">
        <text>inosine + phosphate = alpha-D-ribose 1-phosphate + hypoxanthine</text>
        <dbReference type="Rhea" id="RHEA:27646"/>
        <dbReference type="ChEBI" id="CHEBI:17368"/>
        <dbReference type="ChEBI" id="CHEBI:17596"/>
        <dbReference type="ChEBI" id="CHEBI:43474"/>
        <dbReference type="ChEBI" id="CHEBI:57720"/>
        <dbReference type="EC" id="2.4.2.1"/>
    </reaction>
    <physiologicalReaction direction="left-to-right" evidence="1">
        <dbReference type="Rhea" id="RHEA:27647"/>
    </physiologicalReaction>
</comment>
<dbReference type="GO" id="GO:0016787">
    <property type="term" value="F:hydrolase activity"/>
    <property type="evidence" value="ECO:0007669"/>
    <property type="project" value="UniProtKB-KW"/>
</dbReference>
<evidence type="ECO:0000256" key="1">
    <source>
        <dbReference type="ARBA" id="ARBA00000553"/>
    </source>
</evidence>
<evidence type="ECO:0000313" key="11">
    <source>
        <dbReference type="Proteomes" id="UP000179010"/>
    </source>
</evidence>
<reference evidence="10 11" key="1">
    <citation type="journal article" date="2016" name="Nat. Commun.">
        <title>Thousands of microbial genomes shed light on interconnected biogeochemical processes in an aquifer system.</title>
        <authorList>
            <person name="Anantharaman K."/>
            <person name="Brown C.T."/>
            <person name="Hug L.A."/>
            <person name="Sharon I."/>
            <person name="Castelle C.J."/>
            <person name="Probst A.J."/>
            <person name="Thomas B.C."/>
            <person name="Singh A."/>
            <person name="Wilkins M.J."/>
            <person name="Karaoz U."/>
            <person name="Brodie E.L."/>
            <person name="Williams K.H."/>
            <person name="Hubbard S.S."/>
            <person name="Banfield J.F."/>
        </authorList>
    </citation>
    <scope>NUCLEOTIDE SEQUENCE [LARGE SCALE GENOMIC DNA]</scope>
</reference>
<evidence type="ECO:0000256" key="3">
    <source>
        <dbReference type="ARBA" id="ARBA00022679"/>
    </source>
</evidence>
<protein>
    <recommendedName>
        <fullName evidence="12">Purine nucleoside phosphorylase</fullName>
    </recommendedName>
</protein>
<dbReference type="CDD" id="cd16833">
    <property type="entry name" value="YfiH"/>
    <property type="match status" value="1"/>
</dbReference>
<evidence type="ECO:0000256" key="5">
    <source>
        <dbReference type="ARBA" id="ARBA00022801"/>
    </source>
</evidence>
<comment type="catalytic activity">
    <reaction evidence="7">
        <text>adenosine + H2O + H(+) = inosine + NH4(+)</text>
        <dbReference type="Rhea" id="RHEA:24408"/>
        <dbReference type="ChEBI" id="CHEBI:15377"/>
        <dbReference type="ChEBI" id="CHEBI:15378"/>
        <dbReference type="ChEBI" id="CHEBI:16335"/>
        <dbReference type="ChEBI" id="CHEBI:17596"/>
        <dbReference type="ChEBI" id="CHEBI:28938"/>
        <dbReference type="EC" id="3.5.4.4"/>
    </reaction>
    <physiologicalReaction direction="left-to-right" evidence="7">
        <dbReference type="Rhea" id="RHEA:24409"/>
    </physiologicalReaction>
</comment>
<comment type="caution">
    <text evidence="10">The sequence shown here is derived from an EMBL/GenBank/DDBJ whole genome shotgun (WGS) entry which is preliminary data.</text>
</comment>
<comment type="catalytic activity">
    <reaction evidence="9">
        <text>S-methyl-5'-thioadenosine + phosphate = 5-(methylsulfanyl)-alpha-D-ribose 1-phosphate + adenine</text>
        <dbReference type="Rhea" id="RHEA:11852"/>
        <dbReference type="ChEBI" id="CHEBI:16708"/>
        <dbReference type="ChEBI" id="CHEBI:17509"/>
        <dbReference type="ChEBI" id="CHEBI:43474"/>
        <dbReference type="ChEBI" id="CHEBI:58533"/>
        <dbReference type="EC" id="2.4.2.28"/>
    </reaction>
    <physiologicalReaction direction="left-to-right" evidence="9">
        <dbReference type="Rhea" id="RHEA:11853"/>
    </physiologicalReaction>
</comment>
<dbReference type="Pfam" id="PF02578">
    <property type="entry name" value="Cu-oxidase_4"/>
    <property type="match status" value="1"/>
</dbReference>
<gene>
    <name evidence="10" type="ORF">A2994_00720</name>
</gene>
<evidence type="ECO:0000256" key="4">
    <source>
        <dbReference type="ARBA" id="ARBA00022723"/>
    </source>
</evidence>
<evidence type="ECO:0000256" key="8">
    <source>
        <dbReference type="ARBA" id="ARBA00048968"/>
    </source>
</evidence>
<evidence type="ECO:0000256" key="6">
    <source>
        <dbReference type="ARBA" id="ARBA00022833"/>
    </source>
</evidence>
<sequence>MAEKDEQVIWYWENLPGVMAGISHKNAGWMNADAVDLKRGAIGRTNRHKFFSKLGFDPDKTVTITGLRHTTNVQAVDSDSAGRIVYGPNGIDGLSTDRPGLVLASTMADCLPLYFYDPMAKVAAIAHAGWRGVLNNMASRMIDHLTAHYPAVGIGSLRALIGPGLRSCHFEVKPDVEELFKANYAEYIDYRENRIYVDLPAIVRYQLSQAGLASDSIVDADECTYDLSNHYFSFRRDHPPKPQSMIAFIVLRNE</sequence>
<dbReference type="PANTHER" id="PTHR30616:SF2">
    <property type="entry name" value="PURINE NUCLEOSIDE PHOSPHORYLASE LACC1"/>
    <property type="match status" value="1"/>
</dbReference>
<evidence type="ECO:0000313" key="10">
    <source>
        <dbReference type="EMBL" id="OGB85534.1"/>
    </source>
</evidence>
<evidence type="ECO:0000256" key="7">
    <source>
        <dbReference type="ARBA" id="ARBA00047989"/>
    </source>
</evidence>
<dbReference type="EMBL" id="METE01000002">
    <property type="protein sequence ID" value="OGB85534.1"/>
    <property type="molecule type" value="Genomic_DNA"/>
</dbReference>
<dbReference type="STRING" id="1798539.A2994_00720"/>
<evidence type="ECO:0008006" key="12">
    <source>
        <dbReference type="Google" id="ProtNLM"/>
    </source>
</evidence>
<keyword evidence="5" id="KW-0378">Hydrolase</keyword>
<organism evidence="10 11">
    <name type="scientific">candidate division Kazan bacterium RIFCSPLOWO2_01_FULL_48_13</name>
    <dbReference type="NCBI Taxonomy" id="1798539"/>
    <lineage>
        <taxon>Bacteria</taxon>
        <taxon>Bacteria division Kazan-3B-28</taxon>
    </lineage>
</organism>
<dbReference type="InterPro" id="IPR038371">
    <property type="entry name" value="Cu_polyphenol_OxRdtase_sf"/>
</dbReference>
<keyword evidence="6" id="KW-0862">Zinc</keyword>
<name>A0A1F4PPF9_UNCK3</name>
<dbReference type="Proteomes" id="UP000179010">
    <property type="component" value="Unassembled WGS sequence"/>
</dbReference>
<dbReference type="InterPro" id="IPR011324">
    <property type="entry name" value="Cytotoxic_necrot_fac-like_cat"/>
</dbReference>
<evidence type="ECO:0000256" key="9">
    <source>
        <dbReference type="ARBA" id="ARBA00049893"/>
    </source>
</evidence>
<dbReference type="GO" id="GO:0005507">
    <property type="term" value="F:copper ion binding"/>
    <property type="evidence" value="ECO:0007669"/>
    <property type="project" value="TreeGrafter"/>
</dbReference>
<dbReference type="InterPro" id="IPR003730">
    <property type="entry name" value="Cu_polyphenol_OxRdtase"/>
</dbReference>
<proteinExistence type="inferred from homology"/>
<comment type="catalytic activity">
    <reaction evidence="8">
        <text>adenosine + phosphate = alpha-D-ribose 1-phosphate + adenine</text>
        <dbReference type="Rhea" id="RHEA:27642"/>
        <dbReference type="ChEBI" id="CHEBI:16335"/>
        <dbReference type="ChEBI" id="CHEBI:16708"/>
        <dbReference type="ChEBI" id="CHEBI:43474"/>
        <dbReference type="ChEBI" id="CHEBI:57720"/>
        <dbReference type="EC" id="2.4.2.1"/>
    </reaction>
    <physiologicalReaction direction="left-to-right" evidence="8">
        <dbReference type="Rhea" id="RHEA:27643"/>
    </physiologicalReaction>
</comment>
<keyword evidence="3" id="KW-0808">Transferase</keyword>
<evidence type="ECO:0000256" key="2">
    <source>
        <dbReference type="ARBA" id="ARBA00007353"/>
    </source>
</evidence>
<comment type="similarity">
    <text evidence="2">Belongs to the purine nucleoside phosphorylase YfiH/LACC1 family.</text>
</comment>
<dbReference type="SUPFAM" id="SSF64438">
    <property type="entry name" value="CNF1/YfiH-like putative cysteine hydrolases"/>
    <property type="match status" value="1"/>
</dbReference>
<accession>A0A1F4PPF9</accession>
<keyword evidence="4" id="KW-0479">Metal-binding</keyword>
<dbReference type="AlphaFoldDB" id="A0A1F4PPF9"/>
<dbReference type="PANTHER" id="PTHR30616">
    <property type="entry name" value="UNCHARACTERIZED PROTEIN YFIH"/>
    <property type="match status" value="1"/>
</dbReference>